<dbReference type="InterPro" id="IPR001867">
    <property type="entry name" value="OmpR/PhoB-type_DNA-bd"/>
</dbReference>
<evidence type="ECO:0000313" key="11">
    <source>
        <dbReference type="Proteomes" id="UP000737402"/>
    </source>
</evidence>
<evidence type="ECO:0000313" key="10">
    <source>
        <dbReference type="EMBL" id="MBM7620888.1"/>
    </source>
</evidence>
<reference evidence="10 11" key="1">
    <citation type="submission" date="2021-01" db="EMBL/GenBank/DDBJ databases">
        <title>Genomic Encyclopedia of Type Strains, Phase IV (KMG-IV): sequencing the most valuable type-strain genomes for metagenomic binning, comparative biology and taxonomic classification.</title>
        <authorList>
            <person name="Goeker M."/>
        </authorList>
    </citation>
    <scope>NUCLEOTIDE SEQUENCE [LARGE SCALE GENOMIC DNA]</scope>
    <source>
        <strain evidence="10 11">DSM 25879</strain>
    </source>
</reference>
<protein>
    <submittedName>
        <fullName evidence="10">DNA-binding response OmpR family regulator</fullName>
    </submittedName>
</protein>
<evidence type="ECO:0000259" key="8">
    <source>
        <dbReference type="PROSITE" id="PS50110"/>
    </source>
</evidence>
<dbReference type="InterPro" id="IPR011006">
    <property type="entry name" value="CheY-like_superfamily"/>
</dbReference>
<dbReference type="InterPro" id="IPR036388">
    <property type="entry name" value="WH-like_DNA-bd_sf"/>
</dbReference>
<evidence type="ECO:0000256" key="6">
    <source>
        <dbReference type="PROSITE-ProRule" id="PRU00169"/>
    </source>
</evidence>
<comment type="caution">
    <text evidence="10">The sequence shown here is derived from an EMBL/GenBank/DDBJ whole genome shotgun (WGS) entry which is preliminary data.</text>
</comment>
<dbReference type="CDD" id="cd00383">
    <property type="entry name" value="trans_reg_C"/>
    <property type="match status" value="1"/>
</dbReference>
<dbReference type="GO" id="GO:0003677">
    <property type="term" value="F:DNA binding"/>
    <property type="evidence" value="ECO:0007669"/>
    <property type="project" value="UniProtKB-KW"/>
</dbReference>
<evidence type="ECO:0000256" key="3">
    <source>
        <dbReference type="ARBA" id="ARBA00023015"/>
    </source>
</evidence>
<dbReference type="Pfam" id="PF00486">
    <property type="entry name" value="Trans_reg_C"/>
    <property type="match status" value="1"/>
</dbReference>
<evidence type="ECO:0000256" key="4">
    <source>
        <dbReference type="ARBA" id="ARBA00023125"/>
    </source>
</evidence>
<dbReference type="SMART" id="SM00448">
    <property type="entry name" value="REC"/>
    <property type="match status" value="1"/>
</dbReference>
<keyword evidence="1 6" id="KW-0597">Phosphoprotein</keyword>
<organism evidence="10 11">
    <name type="scientific">Sutcliffiella tianshenii</name>
    <dbReference type="NCBI Taxonomy" id="1463404"/>
    <lineage>
        <taxon>Bacteria</taxon>
        <taxon>Bacillati</taxon>
        <taxon>Bacillota</taxon>
        <taxon>Bacilli</taxon>
        <taxon>Bacillales</taxon>
        <taxon>Bacillaceae</taxon>
        <taxon>Sutcliffiella</taxon>
    </lineage>
</organism>
<keyword evidence="3" id="KW-0805">Transcription regulation</keyword>
<dbReference type="PANTHER" id="PTHR48111:SF73">
    <property type="entry name" value="ALKALINE PHOSPHATASE SYNTHESIS TRANSCRIPTIONAL REGULATORY PROTEIN PHOP"/>
    <property type="match status" value="1"/>
</dbReference>
<dbReference type="SMART" id="SM00862">
    <property type="entry name" value="Trans_reg_C"/>
    <property type="match status" value="1"/>
</dbReference>
<dbReference type="RefSeq" id="WP_204417090.1">
    <property type="nucleotide sequence ID" value="NZ_JAFBED010000005.1"/>
</dbReference>
<feature type="modified residue" description="4-aspartylphosphate" evidence="6">
    <location>
        <position position="52"/>
    </location>
</feature>
<dbReference type="PROSITE" id="PS50110">
    <property type="entry name" value="RESPONSE_REGULATORY"/>
    <property type="match status" value="1"/>
</dbReference>
<keyword evidence="11" id="KW-1185">Reference proteome</keyword>
<feature type="domain" description="Response regulatory" evidence="8">
    <location>
        <begin position="3"/>
        <end position="116"/>
    </location>
</feature>
<dbReference type="Gene3D" id="1.10.10.10">
    <property type="entry name" value="Winged helix-like DNA-binding domain superfamily/Winged helix DNA-binding domain"/>
    <property type="match status" value="1"/>
</dbReference>
<dbReference type="SUPFAM" id="SSF52172">
    <property type="entry name" value="CheY-like"/>
    <property type="match status" value="1"/>
</dbReference>
<keyword evidence="5" id="KW-0804">Transcription</keyword>
<evidence type="ECO:0000256" key="1">
    <source>
        <dbReference type="ARBA" id="ARBA00022553"/>
    </source>
</evidence>
<name>A0ABS2P2D8_9BACI</name>
<evidence type="ECO:0000256" key="5">
    <source>
        <dbReference type="ARBA" id="ARBA00023163"/>
    </source>
</evidence>
<sequence length="231" mass="26649">MKRILLVDDEQRMLDLLALYLTPHGFSCIKKTSASEGIRFLKEHEVDLIILDIMMPAMDGWEALGAIREISEIPIIMLTARNDDSDMIKGLKNGADDYISKPFNEDVLIARIEAVLRRSSKEESKEKPLLFNGLSLDFVSYKLSYNGNPITVTPKEFALLELFLTYPDKVFSRDHLLSSLWQLKAETENRTIDSHIRNLREKLRQAGFNVDRHLKTIWGVGYRWNDKFESS</sequence>
<evidence type="ECO:0000256" key="2">
    <source>
        <dbReference type="ARBA" id="ARBA00023012"/>
    </source>
</evidence>
<evidence type="ECO:0000259" key="9">
    <source>
        <dbReference type="PROSITE" id="PS51755"/>
    </source>
</evidence>
<keyword evidence="2" id="KW-0902">Two-component regulatory system</keyword>
<feature type="domain" description="OmpR/PhoB-type" evidence="9">
    <location>
        <begin position="126"/>
        <end position="226"/>
    </location>
</feature>
<dbReference type="PROSITE" id="PS51755">
    <property type="entry name" value="OMPR_PHOB"/>
    <property type="match status" value="1"/>
</dbReference>
<dbReference type="InterPro" id="IPR001789">
    <property type="entry name" value="Sig_transdc_resp-reg_receiver"/>
</dbReference>
<dbReference type="Gene3D" id="3.40.50.2300">
    <property type="match status" value="1"/>
</dbReference>
<dbReference type="Proteomes" id="UP000737402">
    <property type="component" value="Unassembled WGS sequence"/>
</dbReference>
<evidence type="ECO:0000256" key="7">
    <source>
        <dbReference type="PROSITE-ProRule" id="PRU01091"/>
    </source>
</evidence>
<accession>A0ABS2P2D8</accession>
<gene>
    <name evidence="10" type="ORF">JOC95_002743</name>
</gene>
<dbReference type="CDD" id="cd17574">
    <property type="entry name" value="REC_OmpR"/>
    <property type="match status" value="1"/>
</dbReference>
<dbReference type="EMBL" id="JAFBED010000005">
    <property type="protein sequence ID" value="MBM7620888.1"/>
    <property type="molecule type" value="Genomic_DNA"/>
</dbReference>
<dbReference type="InterPro" id="IPR039420">
    <property type="entry name" value="WalR-like"/>
</dbReference>
<dbReference type="PANTHER" id="PTHR48111">
    <property type="entry name" value="REGULATOR OF RPOS"/>
    <property type="match status" value="1"/>
</dbReference>
<proteinExistence type="predicted"/>
<feature type="DNA-binding region" description="OmpR/PhoB-type" evidence="7">
    <location>
        <begin position="126"/>
        <end position="226"/>
    </location>
</feature>
<keyword evidence="4 7" id="KW-0238">DNA-binding</keyword>
<dbReference type="Pfam" id="PF00072">
    <property type="entry name" value="Response_reg"/>
    <property type="match status" value="1"/>
</dbReference>